<feature type="transmembrane region" description="Helical" evidence="9">
    <location>
        <begin position="21"/>
        <end position="41"/>
    </location>
</feature>
<evidence type="ECO:0000256" key="8">
    <source>
        <dbReference type="ARBA" id="ARBA00023136"/>
    </source>
</evidence>
<feature type="transmembrane region" description="Helical" evidence="9">
    <location>
        <begin position="256"/>
        <end position="289"/>
    </location>
</feature>
<evidence type="ECO:0000313" key="12">
    <source>
        <dbReference type="Proteomes" id="UP001295684"/>
    </source>
</evidence>
<feature type="transmembrane region" description="Helical" evidence="9">
    <location>
        <begin position="402"/>
        <end position="424"/>
    </location>
</feature>
<dbReference type="InterPro" id="IPR003439">
    <property type="entry name" value="ABC_transporter-like_ATP-bd"/>
</dbReference>
<dbReference type="CDD" id="cd03263">
    <property type="entry name" value="ABC_subfamily_A"/>
    <property type="match status" value="2"/>
</dbReference>
<dbReference type="SUPFAM" id="SSF52540">
    <property type="entry name" value="P-loop containing nucleoside triphosphate hydrolases"/>
    <property type="match status" value="2"/>
</dbReference>
<evidence type="ECO:0000256" key="5">
    <source>
        <dbReference type="ARBA" id="ARBA00022741"/>
    </source>
</evidence>
<dbReference type="PANTHER" id="PTHR19229">
    <property type="entry name" value="ATP-BINDING CASSETTE TRANSPORTER SUBFAMILY A ABCA"/>
    <property type="match status" value="1"/>
</dbReference>
<feature type="domain" description="ABC transporter" evidence="10">
    <location>
        <begin position="544"/>
        <end position="773"/>
    </location>
</feature>
<evidence type="ECO:0000256" key="3">
    <source>
        <dbReference type="ARBA" id="ARBA00022448"/>
    </source>
</evidence>
<comment type="subcellular location">
    <subcellularLocation>
        <location evidence="1">Membrane</location>
        <topology evidence="1">Multi-pass membrane protein</topology>
    </subcellularLocation>
</comment>
<keyword evidence="8 9" id="KW-0472">Membrane</keyword>
<dbReference type="InterPro" id="IPR013525">
    <property type="entry name" value="ABC2_TM"/>
</dbReference>
<evidence type="ECO:0000256" key="9">
    <source>
        <dbReference type="SAM" id="Phobius"/>
    </source>
</evidence>
<feature type="transmembrane region" description="Helical" evidence="9">
    <location>
        <begin position="1095"/>
        <end position="1116"/>
    </location>
</feature>
<keyword evidence="3" id="KW-0813">Transport</keyword>
<feature type="transmembrane region" description="Helical" evidence="9">
    <location>
        <begin position="1235"/>
        <end position="1254"/>
    </location>
</feature>
<evidence type="ECO:0000256" key="2">
    <source>
        <dbReference type="ARBA" id="ARBA00008869"/>
    </source>
</evidence>
<sequence>MLIFKLCKKNFSLMHSKLFSLLQTVLILVVFLLLMFISIWISPPEIPLATNLSLGYQWGPDSMFQPHMGSEKPCMACDSEEKALSGFYKQFNDSSDWFSPCYGREINRTVIALAPSGDPTIEDVAEIVTEETKPFNLTVKIYDSYDELWEALKLQKERICFGAVLGTADYQNNLFELDLIFEERIVESENDSNIPQQNYPVYNLDKVSLDFWAYHKYKIGGYTYLQNVFSNVVLRKITNSEGSISMVVVPMKSQGLFANFLVAGSGGVLAFGCFLIMIPSAFIVTYFTVEEKRSKIRELMKIMGLKDTYYWLSWLLYHSVKTTFHSVLVACLMIPIFRTTTLVFFFFYLWFYEIWLFSYSVLIGSMFRSGKIAAFSACIILVIISLAPSFLEQREYNETAKILFSLIPPIGMQMAAENIVFLEASREGVQFSNFRELIDNYRMSTFYWTTFVSSLVVLVIGLYLENVLPTSPGVRKSPWFIFTKSFWCKRKKQLVFDEVDLSHQDDSLRRLFDTSQHQLNYIRDSYFEPLSQEEIAKRNSDKCILVEGICKEYGNDKAITNFTTEMYEGQIYALLGHNGAGKSTIVNVLSGMVGFSKGSGLVYGYDVRTEMQEIRKIIGFCPQKNILYPGLTILDHLYIFAQLKGKKKSEVTHEVDELLSDLRLENVRNKYCKDISQESKRKLSLAISLIGGSKVVFLDEPSSCMDIDSRKEMWKILHKYKSGRIIILITHYMEEADFLGDKIGIMSHGQLICSGTTVFLKEKFGEGYNIHFVKENREENLELERFITDYFPDSNKVSEISHEAIYLLPKNLENQFPIFFKELDASLDKLGVSSYEISMTTLEEVFLRIEKEADSFQETGEATIHRSDSELLLPKIYSIANEQIQGKLAVFRTHFYALLCKRFKITRRSFTTIMLDVILPLLLIFLGILGYKALEPKVSSPRELGISLYPEPQRILYNSECVRGTGAPEDIMQYLDGYGEYVISEPVETLSVDSILALERFDTYVFKHIGEYPQEPPQYGSYYFHTIEPVRHIYKVATLVNSTSQESSVVFPHAVYQAILRKASGDRNLQFRTTTKPMPMNLETFLVERKAMTTYITGTGSIAFIMMMVSTIALLLNERAQKLFHFQWLNGVGKGTYWASNLIYDVIKVYIVFAMIYVLLKITSVPVPYVGLLLAISPIPIVSHTYFVTLLFKNPITAANVSFLLNFLICGVGPFMVNNLLIVRDFRVLSISLMWVLRISPLYCLIGGISNILVKDYVGVLYGIYEPLAPFSVRVAGGDLIFLCVHFFLWPGVLYVLESKLLICKRKKNYYDKPRYLNCDKEIIAERSRVSKIPPDSLAVKLDCPETIIKKKMLLKGVALAIEYGECYCLLGTNGAGKSIALKMLIGQASISRGDCYINGYSSKRDLIKARNQFGYCPQDNPIFKNLTVIEHLEFYARAKRIPRTYREQLNQDILKKLNLLKYKNKRAWKLSEGNKRKLSVAIALLGSPPVMLLDEPSSGMDPKSKRFMWEIITKISDNDERASVVLTTHSMEEAETMSTNMGILVEGELRCFGSKLEIKEKFNTEYQIEVRFKELTNSEIEQIIEQHEIIDYLDKYCRGMYKTEKGSQRAVLINDEVCRGMLTKIFDNDFAAQEFTHNGFGRDIRYILEDNQYYPLHSLIKWQDFMSKVKKSIDFFVKKFGKTSLVEEILPKCRFRVPKLGKPIGNFFNLMEREKEDLEIADYSISQANLEQIFTMFSEKRNHVYKSRRYVSQDLDGGGSFTQTLDQEDLEGIEQQFMQQV</sequence>
<keyword evidence="6" id="KW-0067">ATP-binding</keyword>
<dbReference type="Gene3D" id="3.40.50.300">
    <property type="entry name" value="P-loop containing nucleotide triphosphate hydrolases"/>
    <property type="match status" value="2"/>
</dbReference>
<reference evidence="11" key="1">
    <citation type="submission" date="2023-07" db="EMBL/GenBank/DDBJ databases">
        <authorList>
            <consortium name="AG Swart"/>
            <person name="Singh M."/>
            <person name="Singh A."/>
            <person name="Seah K."/>
            <person name="Emmerich C."/>
        </authorList>
    </citation>
    <scope>NUCLEOTIDE SEQUENCE</scope>
    <source>
        <strain evidence="11">DP1</strain>
    </source>
</reference>
<dbReference type="Pfam" id="PF12698">
    <property type="entry name" value="ABC2_membrane_3"/>
    <property type="match status" value="2"/>
</dbReference>
<feature type="transmembrane region" description="Helical" evidence="9">
    <location>
        <begin position="1204"/>
        <end position="1223"/>
    </location>
</feature>
<dbReference type="GO" id="GO:0016020">
    <property type="term" value="C:membrane"/>
    <property type="evidence" value="ECO:0007669"/>
    <property type="project" value="UniProtKB-SubCell"/>
</dbReference>
<keyword evidence="12" id="KW-1185">Reference proteome</keyword>
<gene>
    <name evidence="11" type="ORF">ECRASSUSDP1_LOCUS24576</name>
</gene>
<keyword evidence="5" id="KW-0547">Nucleotide-binding</keyword>
<feature type="transmembrane region" description="Helical" evidence="9">
    <location>
        <begin position="1136"/>
        <end position="1160"/>
    </location>
</feature>
<feature type="transmembrane region" description="Helical" evidence="9">
    <location>
        <begin position="372"/>
        <end position="390"/>
    </location>
</feature>
<dbReference type="GO" id="GO:0016887">
    <property type="term" value="F:ATP hydrolysis activity"/>
    <property type="evidence" value="ECO:0007669"/>
    <property type="project" value="InterPro"/>
</dbReference>
<keyword evidence="7 9" id="KW-1133">Transmembrane helix</keyword>
<name>A0AAD1Y1L0_EUPCR</name>
<dbReference type="GO" id="GO:0005319">
    <property type="term" value="F:lipid transporter activity"/>
    <property type="evidence" value="ECO:0007669"/>
    <property type="project" value="TreeGrafter"/>
</dbReference>
<evidence type="ECO:0000256" key="1">
    <source>
        <dbReference type="ARBA" id="ARBA00004141"/>
    </source>
</evidence>
<dbReference type="Pfam" id="PF00005">
    <property type="entry name" value="ABC_tran"/>
    <property type="match status" value="2"/>
</dbReference>
<dbReference type="InterPro" id="IPR026082">
    <property type="entry name" value="ABCA"/>
</dbReference>
<dbReference type="GO" id="GO:0005524">
    <property type="term" value="F:ATP binding"/>
    <property type="evidence" value="ECO:0007669"/>
    <property type="project" value="UniProtKB-KW"/>
</dbReference>
<comment type="caution">
    <text evidence="11">The sequence shown here is derived from an EMBL/GenBank/DDBJ whole genome shotgun (WGS) entry which is preliminary data.</text>
</comment>
<evidence type="ECO:0000256" key="4">
    <source>
        <dbReference type="ARBA" id="ARBA00022692"/>
    </source>
</evidence>
<dbReference type="GO" id="GO:0140359">
    <property type="term" value="F:ABC-type transporter activity"/>
    <property type="evidence" value="ECO:0007669"/>
    <property type="project" value="InterPro"/>
</dbReference>
<proteinExistence type="inferred from homology"/>
<comment type="similarity">
    <text evidence="2">Belongs to the ABC transporter superfamily. ABCA family.</text>
</comment>
<feature type="transmembrane region" description="Helical" evidence="9">
    <location>
        <begin position="445"/>
        <end position="464"/>
    </location>
</feature>
<feature type="transmembrane region" description="Helical" evidence="9">
    <location>
        <begin position="309"/>
        <end position="337"/>
    </location>
</feature>
<organism evidence="11 12">
    <name type="scientific">Euplotes crassus</name>
    <dbReference type="NCBI Taxonomy" id="5936"/>
    <lineage>
        <taxon>Eukaryota</taxon>
        <taxon>Sar</taxon>
        <taxon>Alveolata</taxon>
        <taxon>Ciliophora</taxon>
        <taxon>Intramacronucleata</taxon>
        <taxon>Spirotrichea</taxon>
        <taxon>Hypotrichia</taxon>
        <taxon>Euplotida</taxon>
        <taxon>Euplotidae</taxon>
        <taxon>Moneuplotes</taxon>
    </lineage>
</organism>
<accession>A0AAD1Y1L0</accession>
<dbReference type="InterPro" id="IPR003593">
    <property type="entry name" value="AAA+_ATPase"/>
</dbReference>
<dbReference type="SMART" id="SM00382">
    <property type="entry name" value="AAA"/>
    <property type="match status" value="2"/>
</dbReference>
<evidence type="ECO:0000259" key="10">
    <source>
        <dbReference type="PROSITE" id="PS50893"/>
    </source>
</evidence>
<dbReference type="Proteomes" id="UP001295684">
    <property type="component" value="Unassembled WGS sequence"/>
</dbReference>
<feature type="transmembrane region" description="Helical" evidence="9">
    <location>
        <begin position="1172"/>
        <end position="1192"/>
    </location>
</feature>
<dbReference type="FunFam" id="3.40.50.300:FF:000933">
    <property type="entry name" value="ABC transporter A family member 7"/>
    <property type="match status" value="1"/>
</dbReference>
<feature type="transmembrane region" description="Helical" evidence="9">
    <location>
        <begin position="343"/>
        <end position="365"/>
    </location>
</feature>
<keyword evidence="4 9" id="KW-0812">Transmembrane</keyword>
<evidence type="ECO:0000256" key="7">
    <source>
        <dbReference type="ARBA" id="ARBA00022989"/>
    </source>
</evidence>
<protein>
    <recommendedName>
        <fullName evidence="10">ABC transporter domain-containing protein</fullName>
    </recommendedName>
</protein>
<dbReference type="InterPro" id="IPR027417">
    <property type="entry name" value="P-loop_NTPase"/>
</dbReference>
<dbReference type="EMBL" id="CAMPGE010025314">
    <property type="protein sequence ID" value="CAI2383085.1"/>
    <property type="molecule type" value="Genomic_DNA"/>
</dbReference>
<dbReference type="FunFam" id="3.40.50.300:FF:000335">
    <property type="entry name" value="ATP binding cassette subfamily A member 5"/>
    <property type="match status" value="1"/>
</dbReference>
<evidence type="ECO:0000256" key="6">
    <source>
        <dbReference type="ARBA" id="ARBA00022840"/>
    </source>
</evidence>
<feature type="transmembrane region" description="Helical" evidence="9">
    <location>
        <begin position="1274"/>
        <end position="1297"/>
    </location>
</feature>
<feature type="transmembrane region" description="Helical" evidence="9">
    <location>
        <begin position="910"/>
        <end position="931"/>
    </location>
</feature>
<dbReference type="PROSITE" id="PS50893">
    <property type="entry name" value="ABC_TRANSPORTER_2"/>
    <property type="match status" value="2"/>
</dbReference>
<evidence type="ECO:0000313" key="11">
    <source>
        <dbReference type="EMBL" id="CAI2383085.1"/>
    </source>
</evidence>
<feature type="domain" description="ABC transporter" evidence="10">
    <location>
        <begin position="1340"/>
        <end position="1572"/>
    </location>
</feature>